<comment type="similarity">
    <text evidence="5">Belongs to the CAF1 family.</text>
</comment>
<evidence type="ECO:0000256" key="9">
    <source>
        <dbReference type="ARBA" id="ARBA00022722"/>
    </source>
</evidence>
<accession>A0A7J6VMF1</accession>
<keyword evidence="19" id="KW-1185">Reference proteome</keyword>
<dbReference type="GO" id="GO:0030014">
    <property type="term" value="C:CCR4-NOT complex"/>
    <property type="evidence" value="ECO:0007669"/>
    <property type="project" value="InterPro"/>
</dbReference>
<comment type="caution">
    <text evidence="18">The sequence shown here is derived from an EMBL/GenBank/DDBJ whole genome shotgun (WGS) entry which is preliminary data.</text>
</comment>
<evidence type="ECO:0000313" key="19">
    <source>
        <dbReference type="Proteomes" id="UP000554482"/>
    </source>
</evidence>
<evidence type="ECO:0000256" key="12">
    <source>
        <dbReference type="ARBA" id="ARBA00022839"/>
    </source>
</evidence>
<evidence type="ECO:0000256" key="3">
    <source>
        <dbReference type="ARBA" id="ARBA00004123"/>
    </source>
</evidence>
<evidence type="ECO:0000256" key="5">
    <source>
        <dbReference type="ARBA" id="ARBA00008372"/>
    </source>
</evidence>
<dbReference type="PANTHER" id="PTHR10797">
    <property type="entry name" value="CCR4-NOT TRANSCRIPTION COMPLEX SUBUNIT"/>
    <property type="match status" value="1"/>
</dbReference>
<dbReference type="AlphaFoldDB" id="A0A7J6VMF1"/>
<evidence type="ECO:0000256" key="13">
    <source>
        <dbReference type="ARBA" id="ARBA00022884"/>
    </source>
</evidence>
<dbReference type="GO" id="GO:0005634">
    <property type="term" value="C:nucleus"/>
    <property type="evidence" value="ECO:0007669"/>
    <property type="project" value="UniProtKB-SubCell"/>
</dbReference>
<dbReference type="Proteomes" id="UP000554482">
    <property type="component" value="Unassembled WGS sequence"/>
</dbReference>
<keyword evidence="11" id="KW-0378">Hydrolase</keyword>
<dbReference type="GO" id="GO:0004535">
    <property type="term" value="F:poly(A)-specific ribonuclease activity"/>
    <property type="evidence" value="ECO:0007669"/>
    <property type="project" value="UniProtKB-EC"/>
</dbReference>
<proteinExistence type="inferred from homology"/>
<name>A0A7J6VMF1_THATH</name>
<dbReference type="InterPro" id="IPR039637">
    <property type="entry name" value="CNOT7/CNOT8/Pop2"/>
</dbReference>
<keyword evidence="12" id="KW-0269">Exonuclease</keyword>
<gene>
    <name evidence="18" type="ORF">FRX31_024623</name>
</gene>
<dbReference type="GO" id="GO:0005737">
    <property type="term" value="C:cytoplasm"/>
    <property type="evidence" value="ECO:0007669"/>
    <property type="project" value="UniProtKB-SubCell"/>
</dbReference>
<keyword evidence="15" id="KW-0804">Transcription</keyword>
<evidence type="ECO:0000256" key="6">
    <source>
        <dbReference type="ARBA" id="ARBA00011757"/>
    </source>
</evidence>
<keyword evidence="10" id="KW-0479">Metal-binding</keyword>
<dbReference type="EMBL" id="JABWDY010030209">
    <property type="protein sequence ID" value="KAF5185788.1"/>
    <property type="molecule type" value="Genomic_DNA"/>
</dbReference>
<evidence type="ECO:0000256" key="8">
    <source>
        <dbReference type="ARBA" id="ARBA00022490"/>
    </source>
</evidence>
<comment type="subcellular location">
    <subcellularLocation>
        <location evidence="4">Cytoplasm</location>
    </subcellularLocation>
    <subcellularLocation>
        <location evidence="3">Nucleus</location>
    </subcellularLocation>
</comment>
<evidence type="ECO:0000256" key="11">
    <source>
        <dbReference type="ARBA" id="ARBA00022801"/>
    </source>
</evidence>
<evidence type="ECO:0000256" key="1">
    <source>
        <dbReference type="ARBA" id="ARBA00001663"/>
    </source>
</evidence>
<dbReference type="Gene3D" id="3.30.420.10">
    <property type="entry name" value="Ribonuclease H-like superfamily/Ribonuclease H"/>
    <property type="match status" value="1"/>
</dbReference>
<reference evidence="18 19" key="1">
    <citation type="submission" date="2020-06" db="EMBL/GenBank/DDBJ databases">
        <title>Transcriptomic and genomic resources for Thalictrum thalictroides and T. hernandezii: Facilitating candidate gene discovery in an emerging model plant lineage.</title>
        <authorList>
            <person name="Arias T."/>
            <person name="Riano-Pachon D.M."/>
            <person name="Di Stilio V.S."/>
        </authorList>
    </citation>
    <scope>NUCLEOTIDE SEQUENCE [LARGE SCALE GENOMIC DNA]</scope>
    <source>
        <strain evidence="19">cv. WT478/WT964</strain>
        <tissue evidence="18">Leaves</tissue>
    </source>
</reference>
<dbReference type="InterPro" id="IPR036397">
    <property type="entry name" value="RNaseH_sf"/>
</dbReference>
<protein>
    <recommendedName>
        <fullName evidence="7">poly(A)-specific ribonuclease</fullName>
        <ecNumber evidence="7">3.1.13.4</ecNumber>
    </recommendedName>
</protein>
<evidence type="ECO:0000256" key="10">
    <source>
        <dbReference type="ARBA" id="ARBA00022723"/>
    </source>
</evidence>
<dbReference type="SUPFAM" id="SSF53098">
    <property type="entry name" value="Ribonuclease H-like"/>
    <property type="match status" value="1"/>
</dbReference>
<sequence>MTGYFCSPKAMEIEEVIVRSVWDSNLIEEFDEIKKYALLGYRVASFDTEFPGTIYGQYNKRRTPLDSYIHLKANVDATNIIQLGLTLYNGTNFIVWEFNFSDFNLKRGDLHNPVSVQLLKDNGLDFEKNVKDGIKSVDFAVLLASSGLVGNTSNMTWIGFHCAIDYGYMIKILTQEPLPTQLDDFLNLVWKYFGTNIYDLKYMMKYCNGLFGGLNRVADVLEVDRCVGSSHQAGSDSLLTMKTYIKIVPLFFAHLQSEQLYLMFSGLLFGFDDVQIQVAASVPADSCYYAQIAY</sequence>
<comment type="function">
    <text evidence="17">Ubiquitous transcription factor required for a diverse set of processes. It is a component of the CCR4 complex involved in the control of gene expression.</text>
</comment>
<keyword evidence="8" id="KW-0963">Cytoplasm</keyword>
<comment type="subunit">
    <text evidence="6">Component of the CCR4-NOT complex, at least composed of CRR4 and CAF1 proteins.</text>
</comment>
<dbReference type="EC" id="3.1.13.4" evidence="7"/>
<dbReference type="Pfam" id="PF04857">
    <property type="entry name" value="CAF1"/>
    <property type="match status" value="2"/>
</dbReference>
<organism evidence="18 19">
    <name type="scientific">Thalictrum thalictroides</name>
    <name type="common">Rue-anemone</name>
    <name type="synonym">Anemone thalictroides</name>
    <dbReference type="NCBI Taxonomy" id="46969"/>
    <lineage>
        <taxon>Eukaryota</taxon>
        <taxon>Viridiplantae</taxon>
        <taxon>Streptophyta</taxon>
        <taxon>Embryophyta</taxon>
        <taxon>Tracheophyta</taxon>
        <taxon>Spermatophyta</taxon>
        <taxon>Magnoliopsida</taxon>
        <taxon>Ranunculales</taxon>
        <taxon>Ranunculaceae</taxon>
        <taxon>Thalictroideae</taxon>
        <taxon>Thalictrum</taxon>
    </lineage>
</organism>
<evidence type="ECO:0000256" key="7">
    <source>
        <dbReference type="ARBA" id="ARBA00012161"/>
    </source>
</evidence>
<keyword evidence="14" id="KW-0805">Transcription regulation</keyword>
<evidence type="ECO:0000256" key="15">
    <source>
        <dbReference type="ARBA" id="ARBA00023163"/>
    </source>
</evidence>
<comment type="cofactor">
    <cofactor evidence="2">
        <name>a divalent metal cation</name>
        <dbReference type="ChEBI" id="CHEBI:60240"/>
    </cofactor>
</comment>
<evidence type="ECO:0000256" key="4">
    <source>
        <dbReference type="ARBA" id="ARBA00004496"/>
    </source>
</evidence>
<keyword evidence="9" id="KW-0540">Nuclease</keyword>
<comment type="catalytic activity">
    <reaction evidence="1">
        <text>Exonucleolytic cleavage of poly(A) to 5'-AMP.</text>
        <dbReference type="EC" id="3.1.13.4"/>
    </reaction>
</comment>
<keyword evidence="16" id="KW-0539">Nucleus</keyword>
<keyword evidence="13" id="KW-0694">RNA-binding</keyword>
<dbReference type="GO" id="GO:0003723">
    <property type="term" value="F:RNA binding"/>
    <property type="evidence" value="ECO:0007669"/>
    <property type="project" value="UniProtKB-KW"/>
</dbReference>
<dbReference type="GO" id="GO:0046872">
    <property type="term" value="F:metal ion binding"/>
    <property type="evidence" value="ECO:0007669"/>
    <property type="project" value="UniProtKB-KW"/>
</dbReference>
<dbReference type="OrthoDB" id="1164111at2759"/>
<evidence type="ECO:0000256" key="14">
    <source>
        <dbReference type="ARBA" id="ARBA00023015"/>
    </source>
</evidence>
<dbReference type="InterPro" id="IPR012337">
    <property type="entry name" value="RNaseH-like_sf"/>
</dbReference>
<evidence type="ECO:0000313" key="18">
    <source>
        <dbReference type="EMBL" id="KAF5185788.1"/>
    </source>
</evidence>
<evidence type="ECO:0000256" key="16">
    <source>
        <dbReference type="ARBA" id="ARBA00023242"/>
    </source>
</evidence>
<evidence type="ECO:0000256" key="2">
    <source>
        <dbReference type="ARBA" id="ARBA00001968"/>
    </source>
</evidence>
<dbReference type="InterPro" id="IPR006941">
    <property type="entry name" value="RNase_CAF1"/>
</dbReference>
<evidence type="ECO:0000256" key="17">
    <source>
        <dbReference type="ARBA" id="ARBA00025148"/>
    </source>
</evidence>